<name>A0A1M6L598_MALRU</name>
<protein>
    <recommendedName>
        <fullName evidence="3">Zinc-ribbon domain-containing protein</fullName>
    </recommendedName>
</protein>
<dbReference type="RefSeq" id="WP_072909437.1">
    <property type="nucleotide sequence ID" value="NZ_FQZT01000012.1"/>
</dbReference>
<evidence type="ECO:0008006" key="3">
    <source>
        <dbReference type="Google" id="ProtNLM"/>
    </source>
</evidence>
<reference evidence="1 2" key="1">
    <citation type="submission" date="2016-11" db="EMBL/GenBank/DDBJ databases">
        <authorList>
            <person name="Jaros S."/>
            <person name="Januszkiewicz K."/>
            <person name="Wedrychowicz H."/>
        </authorList>
    </citation>
    <scope>NUCLEOTIDE SEQUENCE [LARGE SCALE GENOMIC DNA]</scope>
    <source>
        <strain evidence="1 2">DSM 5091</strain>
    </source>
</reference>
<dbReference type="AlphaFoldDB" id="A0A1M6L598"/>
<keyword evidence="2" id="KW-1185">Reference proteome</keyword>
<gene>
    <name evidence="1" type="ORF">SAMN02745165_02874</name>
</gene>
<evidence type="ECO:0000313" key="1">
    <source>
        <dbReference type="EMBL" id="SHJ66385.1"/>
    </source>
</evidence>
<sequence>MEHPKTEHEWQERLAKDDAQLLDFTPGKGMNSTRLSLRCNKCGETEVDIRGSNFIRRKQACVACNGREDYTTESTRLLIHEKGGIYLGGEVTNKESVVRLNCPGCQREVEKRAHDIRRRPMSCHHCRREIGAQTTLEKNDNLSRAQRIAEERGGKCLSTEQHVRADDKLHWECSLGHRWQAQLTSVAAGCWCPNCSTSRGELIVRALFEGSFKVPFPQSRPAFLKESKLHLDGYNADLAVAFEVNGIQHYQFTPRFHESEEDVRLQKQRDAIKAELCEENGVNLITVPYWVINEGVLSIKNHLTKTLIGRGLKSVRDIHAVEVDSEKIYNVKSDPDYLKFEGFVRKNGGHFKTADYFGRTIPLTVTCDEGHSWNALPYLVTAGHWCPDCAGNRSLDLDSIDKQLKEKNWCLDAGNKTYKNASQPLSLRCPNDHPVVRSWNKWQQQAASGEPSCQQCAREARAVAFVEKMKARNIDVDIDMGTYVGEGQDVKGYCKQCGMETSLPVEQWKNRSLTPCCHRAMPPYHACHAKAAEESPA</sequence>
<dbReference type="EMBL" id="FQZT01000012">
    <property type="protein sequence ID" value="SHJ66385.1"/>
    <property type="molecule type" value="Genomic_DNA"/>
</dbReference>
<organism evidence="1 2">
    <name type="scientific">Malonomonas rubra DSM 5091</name>
    <dbReference type="NCBI Taxonomy" id="1122189"/>
    <lineage>
        <taxon>Bacteria</taxon>
        <taxon>Pseudomonadati</taxon>
        <taxon>Thermodesulfobacteriota</taxon>
        <taxon>Desulfuromonadia</taxon>
        <taxon>Desulfuromonadales</taxon>
        <taxon>Geopsychrobacteraceae</taxon>
        <taxon>Malonomonas</taxon>
    </lineage>
</organism>
<dbReference type="Proteomes" id="UP000184171">
    <property type="component" value="Unassembled WGS sequence"/>
</dbReference>
<evidence type="ECO:0000313" key="2">
    <source>
        <dbReference type="Proteomes" id="UP000184171"/>
    </source>
</evidence>
<accession>A0A1M6L598</accession>
<dbReference type="STRING" id="1122189.SAMN02745165_02874"/>
<proteinExistence type="predicted"/>